<dbReference type="SUPFAM" id="SSF51971">
    <property type="entry name" value="Nucleotide-binding domain"/>
    <property type="match status" value="1"/>
</dbReference>
<dbReference type="OMA" id="PDTIFYR"/>
<dbReference type="Gene3D" id="3.50.50.60">
    <property type="entry name" value="FAD/NAD(P)-binding domain"/>
    <property type="match status" value="1"/>
</dbReference>
<dbReference type="GO" id="GO:0050660">
    <property type="term" value="F:flavin adenine dinucleotide binding"/>
    <property type="evidence" value="ECO:0007669"/>
    <property type="project" value="TreeGrafter"/>
</dbReference>
<gene>
    <name evidence="1" type="ORF">PRMUPPPA20_20830</name>
</gene>
<reference evidence="1" key="1">
    <citation type="submission" date="2021-08" db="EMBL/GenBank/DDBJ databases">
        <title>Prevotella lacticifex sp. nov., isolated from rumen of cow.</title>
        <authorList>
            <person name="Shinkai T."/>
            <person name="Ikeyama N."/>
            <person name="Kumagai M."/>
            <person name="Ohmori H."/>
            <person name="Sakamoto M."/>
            <person name="Ohkuma M."/>
            <person name="Mitsumori M."/>
        </authorList>
    </citation>
    <scope>NUCLEOTIDE SEQUENCE</scope>
    <source>
        <strain evidence="1">JCM 8259</strain>
    </source>
</reference>
<evidence type="ECO:0008006" key="3">
    <source>
        <dbReference type="Google" id="ProtNLM"/>
    </source>
</evidence>
<dbReference type="Proteomes" id="UP000887097">
    <property type="component" value="Unassembled WGS sequence"/>
</dbReference>
<dbReference type="Pfam" id="PF13450">
    <property type="entry name" value="NAD_binding_8"/>
    <property type="match status" value="1"/>
</dbReference>
<sequence length="428" mass="49691">MNNNRIAIIGAGISGMSTAHFLRDKYDITVFEKESQPGGLIKCRRVNGSLFHTCGGHVFNSKRQDVLDWFWSKFTREEEFSKADRNSCVFMDKNGTSLEHDNIPYPIENHMYLFDEATQTAFYEDLEEIDKVKGLNATFTDYDSFGDFLRWRFGKTLYNLYFQPYNEKVWRRDLTTVPMSWMEGKLPMPTTQEMRDNNANKVEEKAFVHATFWYEKKDGSQYIADKLAEGLDIRYDSDIQSIKLVNGKWIVCGEEFDKVVFCGNIKDMVNMIGGLDIEAFKKPVANLEYHGTTAVFCEIDKNPYSWIYQPSRRHESHRIICTGNFSETNNYLSVAKDRITATIEFTDEISKEDILDNLSRIPLNPKYLDHQYNKYTYPIQDANTRGMIKSLKDALSPNGFYFTGRFADWEYYNMDVAMGAAMDMVSNI</sequence>
<dbReference type="AlphaFoldDB" id="A0AA37I475"/>
<dbReference type="GO" id="GO:0005829">
    <property type="term" value="C:cytosol"/>
    <property type="evidence" value="ECO:0007669"/>
    <property type="project" value="TreeGrafter"/>
</dbReference>
<dbReference type="GO" id="GO:0008767">
    <property type="term" value="F:UDP-galactopyranose mutase activity"/>
    <property type="evidence" value="ECO:0007669"/>
    <property type="project" value="TreeGrafter"/>
</dbReference>
<dbReference type="PANTHER" id="PTHR21197">
    <property type="entry name" value="UDP-GALACTOPYRANOSE MUTASE"/>
    <property type="match status" value="1"/>
</dbReference>
<dbReference type="GeneID" id="31501095"/>
<comment type="caution">
    <text evidence="1">The sequence shown here is derived from an EMBL/GenBank/DDBJ whole genome shotgun (WGS) entry which is preliminary data.</text>
</comment>
<proteinExistence type="predicted"/>
<protein>
    <recommendedName>
        <fullName evidence="3">Protoporphyrinogen oxidase</fullName>
    </recommendedName>
</protein>
<evidence type="ECO:0000313" key="1">
    <source>
        <dbReference type="EMBL" id="GJG33974.1"/>
    </source>
</evidence>
<name>A0AA37I475_XYLRU</name>
<accession>A0AA37I475</accession>
<organism evidence="1 2">
    <name type="scientific">Xylanibacter ruminicola</name>
    <name type="common">Prevotella ruminicola</name>
    <dbReference type="NCBI Taxonomy" id="839"/>
    <lineage>
        <taxon>Bacteria</taxon>
        <taxon>Pseudomonadati</taxon>
        <taxon>Bacteroidota</taxon>
        <taxon>Bacteroidia</taxon>
        <taxon>Bacteroidales</taxon>
        <taxon>Prevotellaceae</taxon>
        <taxon>Xylanibacter</taxon>
    </lineage>
</organism>
<dbReference type="InterPro" id="IPR036188">
    <property type="entry name" value="FAD/NAD-bd_sf"/>
</dbReference>
<dbReference type="RefSeq" id="WP_013065212.1">
    <property type="nucleotide sequence ID" value="NZ_BPTT01000001.1"/>
</dbReference>
<evidence type="ECO:0000313" key="2">
    <source>
        <dbReference type="Proteomes" id="UP000887097"/>
    </source>
</evidence>
<dbReference type="PANTHER" id="PTHR21197:SF0">
    <property type="entry name" value="UDP-GALACTOPYRANOSE MUTASE"/>
    <property type="match status" value="1"/>
</dbReference>
<dbReference type="EMBL" id="BPTT01000001">
    <property type="protein sequence ID" value="GJG33974.1"/>
    <property type="molecule type" value="Genomic_DNA"/>
</dbReference>